<keyword evidence="12" id="KW-1185">Reference proteome</keyword>
<dbReference type="OrthoDB" id="9806929at2"/>
<protein>
    <submittedName>
        <fullName evidence="11">Chemotaxis protein PomA</fullName>
    </submittedName>
</protein>
<evidence type="ECO:0000256" key="9">
    <source>
        <dbReference type="SAM" id="Phobius"/>
    </source>
</evidence>
<evidence type="ECO:0000256" key="6">
    <source>
        <dbReference type="ARBA" id="ARBA00022779"/>
    </source>
</evidence>
<evidence type="ECO:0000259" key="10">
    <source>
        <dbReference type="Pfam" id="PF01618"/>
    </source>
</evidence>
<reference evidence="12" key="1">
    <citation type="submission" date="2008-08" db="EMBL/GenBank/DDBJ databases">
        <title>The complete genome sequence of Coprothermobacter proteolyticus strain ATCC 5245 / DSM 5265 / BT.</title>
        <authorList>
            <person name="Dodson R.J."/>
            <person name="Durkin A.S."/>
            <person name="Wu M."/>
            <person name="Eisen J."/>
            <person name="Sutton G."/>
        </authorList>
    </citation>
    <scope>NUCLEOTIDE SEQUENCE [LARGE SCALE GENOMIC DNA]</scope>
    <source>
        <strain evidence="12">ATCC 35245 / DSM 5265 / OCM 4 / BT</strain>
    </source>
</reference>
<evidence type="ECO:0000256" key="3">
    <source>
        <dbReference type="ARBA" id="ARBA00022448"/>
    </source>
</evidence>
<dbReference type="AlphaFoldDB" id="B5Y7E6"/>
<dbReference type="PANTHER" id="PTHR30433">
    <property type="entry name" value="CHEMOTAXIS PROTEIN MOTA"/>
    <property type="match status" value="1"/>
</dbReference>
<dbReference type="HOGENOM" id="CLU_079895_1_0_9"/>
<evidence type="ECO:0000313" key="11">
    <source>
        <dbReference type="EMBL" id="ACI17625.1"/>
    </source>
</evidence>
<keyword evidence="4" id="KW-1003">Cell membrane</keyword>
<evidence type="ECO:0000256" key="8">
    <source>
        <dbReference type="ARBA" id="ARBA00023136"/>
    </source>
</evidence>
<feature type="transmembrane region" description="Helical" evidence="9">
    <location>
        <begin position="142"/>
        <end position="163"/>
    </location>
</feature>
<reference evidence="11 12" key="2">
    <citation type="journal article" date="2014" name="Genome Announc.">
        <title>Complete Genome Sequence of Coprothermobacter proteolyticus DSM 5265.</title>
        <authorList>
            <person name="Alexiev A."/>
            <person name="Coil D.A."/>
            <person name="Badger J.H."/>
            <person name="Enticknap J."/>
            <person name="Ward N."/>
            <person name="Robb F.T."/>
            <person name="Eisen J.A."/>
        </authorList>
    </citation>
    <scope>NUCLEOTIDE SEQUENCE [LARGE SCALE GENOMIC DNA]</scope>
    <source>
        <strain evidence="12">ATCC 35245 / DSM 5265 / OCM 4 / BT</strain>
    </source>
</reference>
<dbReference type="InterPro" id="IPR047055">
    <property type="entry name" value="MotA-like"/>
</dbReference>
<keyword evidence="3" id="KW-0813">Transport</keyword>
<evidence type="ECO:0000256" key="5">
    <source>
        <dbReference type="ARBA" id="ARBA00022692"/>
    </source>
</evidence>
<sequence length="265" mass="29134">MDIGVLGGLAITFGLIVLSVIADLNSFIDFNSMLVTIGGSFGSTLVAVGFDRMKNLPKYVMAAFKKKTFDKAGTIKLLVDLSNKARREGLLALEDSLEELEDPFVKRGLQLVIDGVEPESVQNILNLDIEAMQNRHADGKMIFDVWAGFAPSFGMLGTIMGLVQMLKRLDDPSTIGPAMALALITTFYGAVLAYGVFQPMSNTLQRKSDMESDFREMIVEGILGIQSGENPRLLEERLVSFLSPAEREQYERTRAQKTEEVAEVA</sequence>
<evidence type="ECO:0000256" key="7">
    <source>
        <dbReference type="ARBA" id="ARBA00022989"/>
    </source>
</evidence>
<proteinExistence type="inferred from homology"/>
<accession>B5Y7E6</accession>
<evidence type="ECO:0000256" key="4">
    <source>
        <dbReference type="ARBA" id="ARBA00022475"/>
    </source>
</evidence>
<dbReference type="EMBL" id="CP001145">
    <property type="protein sequence ID" value="ACI17625.1"/>
    <property type="molecule type" value="Genomic_DNA"/>
</dbReference>
<evidence type="ECO:0000256" key="2">
    <source>
        <dbReference type="ARBA" id="ARBA00008038"/>
    </source>
</evidence>
<evidence type="ECO:0000313" key="12">
    <source>
        <dbReference type="Proteomes" id="UP000001732"/>
    </source>
</evidence>
<dbReference type="InterPro" id="IPR002898">
    <property type="entry name" value="MotA_ExbB_proton_chnl"/>
</dbReference>
<feature type="transmembrane region" description="Helical" evidence="9">
    <location>
        <begin position="175"/>
        <end position="197"/>
    </location>
</feature>
<dbReference type="eggNOG" id="COG1291">
    <property type="taxonomic scope" value="Bacteria"/>
</dbReference>
<feature type="domain" description="MotA/TolQ/ExbB proton channel" evidence="10">
    <location>
        <begin position="98"/>
        <end position="216"/>
    </location>
</feature>
<keyword evidence="5 9" id="KW-0812">Transmembrane</keyword>
<organism evidence="11 12">
    <name type="scientific">Coprothermobacter proteolyticus (strain ATCC 35245 / DSM 5265 / OCM 4 / BT)</name>
    <dbReference type="NCBI Taxonomy" id="309798"/>
    <lineage>
        <taxon>Bacteria</taxon>
        <taxon>Pseudomonadati</taxon>
        <taxon>Coprothermobacterota</taxon>
        <taxon>Coprothermobacteria</taxon>
        <taxon>Coprothermobacterales</taxon>
        <taxon>Coprothermobacteraceae</taxon>
        <taxon>Coprothermobacter</taxon>
    </lineage>
</organism>
<name>B5Y7E6_COPPD</name>
<comment type="subcellular location">
    <subcellularLocation>
        <location evidence="1">Cell membrane</location>
        <topology evidence="1">Multi-pass membrane protein</topology>
    </subcellularLocation>
</comment>
<dbReference type="Proteomes" id="UP000001732">
    <property type="component" value="Chromosome"/>
</dbReference>
<dbReference type="InterPro" id="IPR000540">
    <property type="entry name" value="Flag_MotA_CS"/>
</dbReference>
<dbReference type="PANTHER" id="PTHR30433:SF2">
    <property type="entry name" value="MOTILITY PROTEIN A"/>
    <property type="match status" value="1"/>
</dbReference>
<dbReference type="GO" id="GO:0006935">
    <property type="term" value="P:chemotaxis"/>
    <property type="evidence" value="ECO:0007669"/>
    <property type="project" value="InterPro"/>
</dbReference>
<keyword evidence="8 9" id="KW-0472">Membrane</keyword>
<dbReference type="STRING" id="309798.COPRO5265_0326"/>
<dbReference type="Pfam" id="PF01618">
    <property type="entry name" value="MotA_ExbB"/>
    <property type="match status" value="1"/>
</dbReference>
<keyword evidence="6" id="KW-0283">Flagellar rotation</keyword>
<comment type="similarity">
    <text evidence="2">Belongs to the MotA family.</text>
</comment>
<evidence type="ECO:0000256" key="1">
    <source>
        <dbReference type="ARBA" id="ARBA00004651"/>
    </source>
</evidence>
<gene>
    <name evidence="11" type="ordered locus">COPRO5265_0326</name>
</gene>
<dbReference type="PROSITE" id="PS01307">
    <property type="entry name" value="MOTA"/>
    <property type="match status" value="1"/>
</dbReference>
<feature type="transmembrane region" description="Helical" evidence="9">
    <location>
        <begin position="32"/>
        <end position="50"/>
    </location>
</feature>
<keyword evidence="7 9" id="KW-1133">Transmembrane helix</keyword>
<dbReference type="GO" id="GO:0071978">
    <property type="term" value="P:bacterial-type flagellum-dependent swarming motility"/>
    <property type="evidence" value="ECO:0007669"/>
    <property type="project" value="InterPro"/>
</dbReference>
<dbReference type="RefSeq" id="WP_012544277.1">
    <property type="nucleotide sequence ID" value="NC_011295.1"/>
</dbReference>
<dbReference type="KEGG" id="cpo:COPRO5265_0326"/>
<dbReference type="GO" id="GO:0005886">
    <property type="term" value="C:plasma membrane"/>
    <property type="evidence" value="ECO:0007669"/>
    <property type="project" value="UniProtKB-SubCell"/>
</dbReference>